<evidence type="ECO:0000313" key="1">
    <source>
        <dbReference type="EMBL" id="KAK7336109.1"/>
    </source>
</evidence>
<dbReference type="Proteomes" id="UP001367508">
    <property type="component" value="Unassembled WGS sequence"/>
</dbReference>
<dbReference type="AlphaFoldDB" id="A0AAN9QHZ4"/>
<reference evidence="1 2" key="1">
    <citation type="submission" date="2024-01" db="EMBL/GenBank/DDBJ databases">
        <title>The genomes of 5 underutilized Papilionoideae crops provide insights into root nodulation and disease resistanc.</title>
        <authorList>
            <person name="Jiang F."/>
        </authorList>
    </citation>
    <scope>NUCLEOTIDE SEQUENCE [LARGE SCALE GENOMIC DNA]</scope>
    <source>
        <strain evidence="1">LVBAO_FW01</strain>
        <tissue evidence="1">Leaves</tissue>
    </source>
</reference>
<dbReference type="EMBL" id="JAYMYQ010000004">
    <property type="protein sequence ID" value="KAK7336109.1"/>
    <property type="molecule type" value="Genomic_DNA"/>
</dbReference>
<comment type="caution">
    <text evidence="1">The sequence shown here is derived from an EMBL/GenBank/DDBJ whole genome shotgun (WGS) entry which is preliminary data.</text>
</comment>
<accession>A0AAN9QHZ4</accession>
<gene>
    <name evidence="1" type="ORF">VNO77_16640</name>
</gene>
<name>A0AAN9QHZ4_CANGL</name>
<keyword evidence="2" id="KW-1185">Reference proteome</keyword>
<sequence>MAEDRKRKWSFVSLFQFHFGYITTTSFLLTYRTWVSCGLVDGEKRRRVWTMLSLSLSLCPIFPSNGKACIVTRDNDKWHDYECFGGNDLSSSALVQPRAD</sequence>
<organism evidence="1 2">
    <name type="scientific">Canavalia gladiata</name>
    <name type="common">Sword bean</name>
    <name type="synonym">Dolichos gladiatus</name>
    <dbReference type="NCBI Taxonomy" id="3824"/>
    <lineage>
        <taxon>Eukaryota</taxon>
        <taxon>Viridiplantae</taxon>
        <taxon>Streptophyta</taxon>
        <taxon>Embryophyta</taxon>
        <taxon>Tracheophyta</taxon>
        <taxon>Spermatophyta</taxon>
        <taxon>Magnoliopsida</taxon>
        <taxon>eudicotyledons</taxon>
        <taxon>Gunneridae</taxon>
        <taxon>Pentapetalae</taxon>
        <taxon>rosids</taxon>
        <taxon>fabids</taxon>
        <taxon>Fabales</taxon>
        <taxon>Fabaceae</taxon>
        <taxon>Papilionoideae</taxon>
        <taxon>50 kb inversion clade</taxon>
        <taxon>NPAAA clade</taxon>
        <taxon>indigoferoid/millettioid clade</taxon>
        <taxon>Phaseoleae</taxon>
        <taxon>Canavalia</taxon>
    </lineage>
</organism>
<protein>
    <submittedName>
        <fullName evidence="1">Uncharacterized protein</fullName>
    </submittedName>
</protein>
<evidence type="ECO:0000313" key="2">
    <source>
        <dbReference type="Proteomes" id="UP001367508"/>
    </source>
</evidence>
<proteinExistence type="predicted"/>